<sequence length="110" mass="12502">MVNPHQPITKNNKNKTKKGSSSLRHPRKDNNIISSQARRKAKALGGHCEHIQGRIEAALTLKPGERRKLLGGHCECFEKQAFGFIITNQSQKSDYMITQHKTTTTREHTR</sequence>
<name>A0A397YK94_BRACM</name>
<evidence type="ECO:0000313" key="3">
    <source>
        <dbReference type="Proteomes" id="UP000264353"/>
    </source>
</evidence>
<protein>
    <submittedName>
        <fullName evidence="2">Uncharacterized protein</fullName>
    </submittedName>
</protein>
<dbReference type="EMBL" id="CM010635">
    <property type="protein sequence ID" value="RID51116.1"/>
    <property type="molecule type" value="Genomic_DNA"/>
</dbReference>
<reference evidence="2 3" key="1">
    <citation type="submission" date="2018-06" db="EMBL/GenBank/DDBJ databases">
        <title>WGS assembly of Brassica rapa FPsc.</title>
        <authorList>
            <person name="Bowman J."/>
            <person name="Kohchi T."/>
            <person name="Yamato K."/>
            <person name="Jenkins J."/>
            <person name="Shu S."/>
            <person name="Ishizaki K."/>
            <person name="Yamaoka S."/>
            <person name="Nishihama R."/>
            <person name="Nakamura Y."/>
            <person name="Berger F."/>
            <person name="Adam C."/>
            <person name="Aki S."/>
            <person name="Althoff F."/>
            <person name="Araki T."/>
            <person name="Arteaga-Vazquez M."/>
            <person name="Balasubrmanian S."/>
            <person name="Bauer D."/>
            <person name="Boehm C."/>
            <person name="Briginshaw L."/>
            <person name="Caballero-Perez J."/>
            <person name="Catarino B."/>
            <person name="Chen F."/>
            <person name="Chiyoda S."/>
            <person name="Chovatia M."/>
            <person name="Davies K."/>
            <person name="Delmans M."/>
            <person name="Demura T."/>
            <person name="Dierschke T."/>
            <person name="Dolan L."/>
            <person name="Dorantes-Acosta A."/>
            <person name="Eklund D."/>
            <person name="Florent S."/>
            <person name="Flores-Sandoval E."/>
            <person name="Fujiyama A."/>
            <person name="Fukuzawa H."/>
            <person name="Galik B."/>
            <person name="Grimanelli D."/>
            <person name="Grimwood J."/>
            <person name="Grossniklaus U."/>
            <person name="Hamada T."/>
            <person name="Haseloff J."/>
            <person name="Hetherington A."/>
            <person name="Higo A."/>
            <person name="Hirakawa Y."/>
            <person name="Hundley H."/>
            <person name="Ikeda Y."/>
            <person name="Inoue K."/>
            <person name="Inoue S."/>
            <person name="Ishida S."/>
            <person name="Jia Q."/>
            <person name="Kakita M."/>
            <person name="Kanazawa T."/>
            <person name="Kawai Y."/>
            <person name="Kawashima T."/>
            <person name="Kennedy M."/>
            <person name="Kinose K."/>
            <person name="Kinoshita T."/>
            <person name="Kohara Y."/>
            <person name="Koide E."/>
            <person name="Komatsu K."/>
            <person name="Kopischke S."/>
            <person name="Kubo M."/>
            <person name="Kyozuka J."/>
            <person name="Lagercrantz U."/>
            <person name="Lin S."/>
            <person name="Lindquist E."/>
            <person name="Lipzen A."/>
            <person name="Lu C."/>
            <person name="Luna E."/>
            <person name="Martienssen R."/>
            <person name="Minamino N."/>
            <person name="Mizutani M."/>
            <person name="Mizutani M."/>
            <person name="Mochizuki N."/>
            <person name="Monte I."/>
            <person name="Mosher R."/>
            <person name="Nagasaki H."/>
            <person name="Nakagami H."/>
            <person name="Naramoto S."/>
            <person name="Nishitani K."/>
            <person name="Ohtani M."/>
            <person name="Okamoto T."/>
            <person name="Okumura M."/>
            <person name="Phillips J."/>
            <person name="Pollak B."/>
            <person name="Reinders A."/>
            <person name="Roevekamp M."/>
            <person name="Sano R."/>
            <person name="Sawa S."/>
            <person name="Schmid M."/>
            <person name="Shirakawa M."/>
            <person name="Solano R."/>
            <person name="Spunde A."/>
            <person name="Suetsugu N."/>
            <person name="Sugano S."/>
            <person name="Sugiyama A."/>
            <person name="Sun R."/>
            <person name="Suzuki Y."/>
            <person name="Takenaka M."/>
            <person name="Takezawa D."/>
            <person name="Tomogane H."/>
            <person name="Tsuzuki M."/>
            <person name="Ueda T."/>
            <person name="Umeda M."/>
            <person name="Ward J."/>
            <person name="Watanabe Y."/>
            <person name="Yazaki K."/>
            <person name="Yokoyama R."/>
            <person name="Yoshitake Y."/>
            <person name="Yotsui I."/>
            <person name="Zachgo S."/>
            <person name="Schmutz J."/>
        </authorList>
    </citation>
    <scope>NUCLEOTIDE SEQUENCE [LARGE SCALE GENOMIC DNA]</scope>
    <source>
        <strain evidence="3">cv. B-3</strain>
    </source>
</reference>
<dbReference type="AlphaFoldDB" id="A0A397YK94"/>
<feature type="region of interest" description="Disordered" evidence="1">
    <location>
        <begin position="1"/>
        <end position="41"/>
    </location>
</feature>
<gene>
    <name evidence="2" type="ORF">BRARA_H01805</name>
</gene>
<evidence type="ECO:0000256" key="1">
    <source>
        <dbReference type="SAM" id="MobiDB-lite"/>
    </source>
</evidence>
<proteinExistence type="predicted"/>
<accession>A0A397YK94</accession>
<dbReference type="Proteomes" id="UP000264353">
    <property type="component" value="Chromosome A8"/>
</dbReference>
<organism evidence="2 3">
    <name type="scientific">Brassica campestris</name>
    <name type="common">Field mustard</name>
    <dbReference type="NCBI Taxonomy" id="3711"/>
    <lineage>
        <taxon>Eukaryota</taxon>
        <taxon>Viridiplantae</taxon>
        <taxon>Streptophyta</taxon>
        <taxon>Embryophyta</taxon>
        <taxon>Tracheophyta</taxon>
        <taxon>Spermatophyta</taxon>
        <taxon>Magnoliopsida</taxon>
        <taxon>eudicotyledons</taxon>
        <taxon>Gunneridae</taxon>
        <taxon>Pentapetalae</taxon>
        <taxon>rosids</taxon>
        <taxon>malvids</taxon>
        <taxon>Brassicales</taxon>
        <taxon>Brassicaceae</taxon>
        <taxon>Brassiceae</taxon>
        <taxon>Brassica</taxon>
    </lineage>
</organism>
<evidence type="ECO:0000313" key="2">
    <source>
        <dbReference type="EMBL" id="RID51116.1"/>
    </source>
</evidence>